<dbReference type="EMBL" id="CAACVG010015771">
    <property type="protein sequence ID" value="VEN64794.1"/>
    <property type="molecule type" value="Genomic_DNA"/>
</dbReference>
<evidence type="ECO:0000256" key="1">
    <source>
        <dbReference type="SAM" id="SignalP"/>
    </source>
</evidence>
<accession>A0A653DX80</accession>
<gene>
    <name evidence="2" type="ORF">CALMAC_LOCUS21238</name>
</gene>
<feature type="signal peptide" evidence="1">
    <location>
        <begin position="1"/>
        <end position="21"/>
    </location>
</feature>
<feature type="chain" id="PRO_5024954115" description="Salivary secreted peptide" evidence="1">
    <location>
        <begin position="22"/>
        <end position="128"/>
    </location>
</feature>
<dbReference type="AlphaFoldDB" id="A0A653DX80"/>
<proteinExistence type="predicted"/>
<keyword evidence="1" id="KW-0732">Signal</keyword>
<dbReference type="PANTHER" id="PTHR37685:SF1">
    <property type="entry name" value="GEO11136P1-RELATED"/>
    <property type="match status" value="1"/>
</dbReference>
<evidence type="ECO:0008006" key="4">
    <source>
        <dbReference type="Google" id="ProtNLM"/>
    </source>
</evidence>
<name>A0A653DX80_CALMS</name>
<evidence type="ECO:0000313" key="2">
    <source>
        <dbReference type="EMBL" id="VEN64794.1"/>
    </source>
</evidence>
<dbReference type="PANTHER" id="PTHR37685">
    <property type="entry name" value="GEO11136P1-RELATED"/>
    <property type="match status" value="1"/>
</dbReference>
<dbReference type="InterPro" id="IPR031734">
    <property type="entry name" value="MBF2"/>
</dbReference>
<evidence type="ECO:0000313" key="3">
    <source>
        <dbReference type="Proteomes" id="UP000410492"/>
    </source>
</evidence>
<dbReference type="OrthoDB" id="6720030at2759"/>
<reference evidence="2 3" key="1">
    <citation type="submission" date="2019-01" db="EMBL/GenBank/DDBJ databases">
        <authorList>
            <person name="Sayadi A."/>
        </authorList>
    </citation>
    <scope>NUCLEOTIDE SEQUENCE [LARGE SCALE GENOMIC DNA]</scope>
</reference>
<keyword evidence="3" id="KW-1185">Reference proteome</keyword>
<dbReference type="Pfam" id="PF15868">
    <property type="entry name" value="MBF2"/>
    <property type="match status" value="1"/>
</dbReference>
<sequence>MGKTTFLFVASAALCLYLCTAAVIKEGTELQDSLVICPKPGDAANKLQIDTNINEPGHWGVTERTYSYPEGGFFANPITCILVQDLSSDGKGGSVSTLEGGLNAKRLTIKLRSQPGHGLNYKIQIYTS</sequence>
<dbReference type="Proteomes" id="UP000410492">
    <property type="component" value="Unassembled WGS sequence"/>
</dbReference>
<protein>
    <recommendedName>
        <fullName evidence="4">Salivary secreted peptide</fullName>
    </recommendedName>
</protein>
<organism evidence="2 3">
    <name type="scientific">Callosobruchus maculatus</name>
    <name type="common">Southern cowpea weevil</name>
    <name type="synonym">Pulse bruchid</name>
    <dbReference type="NCBI Taxonomy" id="64391"/>
    <lineage>
        <taxon>Eukaryota</taxon>
        <taxon>Metazoa</taxon>
        <taxon>Ecdysozoa</taxon>
        <taxon>Arthropoda</taxon>
        <taxon>Hexapoda</taxon>
        <taxon>Insecta</taxon>
        <taxon>Pterygota</taxon>
        <taxon>Neoptera</taxon>
        <taxon>Endopterygota</taxon>
        <taxon>Coleoptera</taxon>
        <taxon>Polyphaga</taxon>
        <taxon>Cucujiformia</taxon>
        <taxon>Chrysomeloidea</taxon>
        <taxon>Chrysomelidae</taxon>
        <taxon>Bruchinae</taxon>
        <taxon>Bruchini</taxon>
        <taxon>Callosobruchus</taxon>
    </lineage>
</organism>